<dbReference type="Pfam" id="PF07690">
    <property type="entry name" value="MFS_1"/>
    <property type="match status" value="1"/>
</dbReference>
<evidence type="ECO:0000256" key="4">
    <source>
        <dbReference type="ARBA" id="ARBA00022692"/>
    </source>
</evidence>
<dbReference type="AlphaFoldDB" id="A0A3L6KSK2"/>
<evidence type="ECO:0000256" key="6">
    <source>
        <dbReference type="ARBA" id="ARBA00023136"/>
    </source>
</evidence>
<keyword evidence="3" id="KW-1003">Cell membrane</keyword>
<feature type="transmembrane region" description="Helical" evidence="7">
    <location>
        <begin position="107"/>
        <end position="128"/>
    </location>
</feature>
<keyword evidence="5 7" id="KW-1133">Transmembrane helix</keyword>
<reference evidence="8 9" key="1">
    <citation type="submission" date="2018-09" db="EMBL/GenBank/DDBJ databases">
        <title>whole genome sequence of T. equiperdum IVM-t1 strain.</title>
        <authorList>
            <person name="Suganuma K."/>
        </authorList>
    </citation>
    <scope>NUCLEOTIDE SEQUENCE [LARGE SCALE GENOMIC DNA]</scope>
    <source>
        <strain evidence="8 9">IVM-t1</strain>
    </source>
</reference>
<sequence>MGCLSFGSISEVVGWSFFDIQLANALIGIGTSVAVPIVTMVGREIGYEQGKIASYVSLINAFHVIADIPSSLVADCVDLRRLMSFSVFAQAAGCMPVVLLGCTSTSLAAFCVINGFSTGAFFLARHIYVARRLNPDHCGMVMAFLSGLLRLAHMLGPIFLGVIASLWGDTRYFFFVPMGASLLAWCCIQFSPYCLRVGRNAPQGRAHATTATQLEEAKKLDEGSVGGETVPILPGDSLIKGPVLEEGLTRRVVSYGAVNTLNTDNARSNVGSVGSEVGIACSHECCSLQIEGSKGGTAPATYCSVIMDQWNVIWRLGIYVILFVALRANRKLLLTFAAMRMGFTDVQLSFLLSLSFSFDAFLFPLGGILLDNCSRRFARLPAVLGLGIAFLLLPLQHSGQWLYVMAAVFGVVDALGCGLIMTLVADYRHQYFGGLFFGIMRTVQDMGHVISSAAVSLMIHRFDFAICSNFWGVLGIFAAVWGWYGVPNPTR</sequence>
<dbReference type="InterPro" id="IPR036259">
    <property type="entry name" value="MFS_trans_sf"/>
</dbReference>
<evidence type="ECO:0000256" key="2">
    <source>
        <dbReference type="ARBA" id="ARBA00022448"/>
    </source>
</evidence>
<comment type="caution">
    <text evidence="8">The sequence shown here is derived from an EMBL/GenBank/DDBJ whole genome shotgun (WGS) entry which is preliminary data.</text>
</comment>
<dbReference type="SUPFAM" id="SSF103473">
    <property type="entry name" value="MFS general substrate transporter"/>
    <property type="match status" value="1"/>
</dbReference>
<dbReference type="Gene3D" id="1.20.1250.20">
    <property type="entry name" value="MFS general substrate transporter like domains"/>
    <property type="match status" value="2"/>
</dbReference>
<dbReference type="InterPro" id="IPR050171">
    <property type="entry name" value="MFS_Transporters"/>
</dbReference>
<accession>A0A3L6KSK2</accession>
<organism evidence="8 9">
    <name type="scientific">Trypanosoma brucei equiperdum</name>
    <dbReference type="NCBI Taxonomy" id="630700"/>
    <lineage>
        <taxon>Eukaryota</taxon>
        <taxon>Discoba</taxon>
        <taxon>Euglenozoa</taxon>
        <taxon>Kinetoplastea</taxon>
        <taxon>Metakinetoplastina</taxon>
        <taxon>Trypanosomatida</taxon>
        <taxon>Trypanosomatidae</taxon>
        <taxon>Trypanosoma</taxon>
    </lineage>
</organism>
<feature type="transmembrane region" description="Helical" evidence="7">
    <location>
        <begin position="20"/>
        <end position="41"/>
    </location>
</feature>
<dbReference type="GO" id="GO:0005886">
    <property type="term" value="C:plasma membrane"/>
    <property type="evidence" value="ECO:0007669"/>
    <property type="project" value="UniProtKB-SubCell"/>
</dbReference>
<feature type="transmembrane region" description="Helical" evidence="7">
    <location>
        <begin position="377"/>
        <end position="395"/>
    </location>
</feature>
<evidence type="ECO:0000256" key="5">
    <source>
        <dbReference type="ARBA" id="ARBA00022989"/>
    </source>
</evidence>
<dbReference type="InterPro" id="IPR011701">
    <property type="entry name" value="MFS"/>
</dbReference>
<feature type="transmembrane region" description="Helical" evidence="7">
    <location>
        <begin position="464"/>
        <end position="484"/>
    </location>
</feature>
<evidence type="ECO:0000256" key="1">
    <source>
        <dbReference type="ARBA" id="ARBA00004651"/>
    </source>
</evidence>
<dbReference type="Proteomes" id="UP000266743">
    <property type="component" value="Chromosome 11"/>
</dbReference>
<dbReference type="PANTHER" id="PTHR23517:SF3">
    <property type="entry name" value="INTEGRAL MEMBRANE TRANSPORT PROTEIN"/>
    <property type="match status" value="1"/>
</dbReference>
<feature type="transmembrane region" description="Helical" evidence="7">
    <location>
        <begin position="348"/>
        <end position="370"/>
    </location>
</feature>
<comment type="subcellular location">
    <subcellularLocation>
        <location evidence="1">Cell membrane</location>
        <topology evidence="1">Multi-pass membrane protein</topology>
    </subcellularLocation>
</comment>
<gene>
    <name evidence="8" type="ORF">DPX39_110100100</name>
</gene>
<evidence type="ECO:0000313" key="9">
    <source>
        <dbReference type="Proteomes" id="UP000266743"/>
    </source>
</evidence>
<feature type="transmembrane region" description="Helical" evidence="7">
    <location>
        <begin position="312"/>
        <end position="328"/>
    </location>
</feature>
<protein>
    <submittedName>
        <fullName evidence="8">Drug resistance protein</fullName>
    </submittedName>
</protein>
<dbReference type="GO" id="GO:0022857">
    <property type="term" value="F:transmembrane transporter activity"/>
    <property type="evidence" value="ECO:0007669"/>
    <property type="project" value="InterPro"/>
</dbReference>
<keyword evidence="4 7" id="KW-0812">Transmembrane</keyword>
<proteinExistence type="predicted"/>
<feature type="transmembrane region" description="Helical" evidence="7">
    <location>
        <begin position="82"/>
        <end position="101"/>
    </location>
</feature>
<evidence type="ECO:0000256" key="3">
    <source>
        <dbReference type="ARBA" id="ARBA00022475"/>
    </source>
</evidence>
<evidence type="ECO:0000313" key="8">
    <source>
        <dbReference type="EMBL" id="RHW67422.1"/>
    </source>
</evidence>
<keyword evidence="6 7" id="KW-0472">Membrane</keyword>
<name>A0A3L6KSK2_9TRYP</name>
<feature type="transmembrane region" description="Helical" evidence="7">
    <location>
        <begin position="140"/>
        <end position="166"/>
    </location>
</feature>
<feature type="transmembrane region" description="Helical" evidence="7">
    <location>
        <begin position="401"/>
        <end position="425"/>
    </location>
</feature>
<evidence type="ECO:0000256" key="7">
    <source>
        <dbReference type="SAM" id="Phobius"/>
    </source>
</evidence>
<keyword evidence="2" id="KW-0813">Transport</keyword>
<dbReference type="PANTHER" id="PTHR23517">
    <property type="entry name" value="RESISTANCE PROTEIN MDTM, PUTATIVE-RELATED-RELATED"/>
    <property type="match status" value="1"/>
</dbReference>
<dbReference type="EMBL" id="QSBY01000011">
    <property type="protein sequence ID" value="RHW67422.1"/>
    <property type="molecule type" value="Genomic_DNA"/>
</dbReference>
<feature type="transmembrane region" description="Helical" evidence="7">
    <location>
        <begin position="172"/>
        <end position="195"/>
    </location>
</feature>